<evidence type="ECO:0000313" key="3">
    <source>
        <dbReference type="EMBL" id="RKP50619.1"/>
    </source>
</evidence>
<proteinExistence type="predicted"/>
<protein>
    <submittedName>
        <fullName evidence="3">Pilus assembly protein</fullName>
    </submittedName>
</protein>
<dbReference type="OrthoDB" id="9007999at2"/>
<feature type="domain" description="TadE-like" evidence="2">
    <location>
        <begin position="20"/>
        <end position="60"/>
    </location>
</feature>
<dbReference type="Proteomes" id="UP000280434">
    <property type="component" value="Unassembled WGS sequence"/>
</dbReference>
<evidence type="ECO:0000256" key="1">
    <source>
        <dbReference type="SAM" id="Phobius"/>
    </source>
</evidence>
<gene>
    <name evidence="3" type="ORF">D7S89_05825</name>
</gene>
<name>A0A494XR62_9BURK</name>
<keyword evidence="1" id="KW-0812">Transmembrane</keyword>
<dbReference type="RefSeq" id="WP_121276556.1">
    <property type="nucleotide sequence ID" value="NZ_RBZV01000002.1"/>
</dbReference>
<dbReference type="EMBL" id="RBZV01000002">
    <property type="protein sequence ID" value="RKP50619.1"/>
    <property type="molecule type" value="Genomic_DNA"/>
</dbReference>
<evidence type="ECO:0000313" key="4">
    <source>
        <dbReference type="Proteomes" id="UP000280434"/>
    </source>
</evidence>
<keyword evidence="4" id="KW-1185">Reference proteome</keyword>
<sequence length="205" mass="21430">MPIRLRLPQRLRGLCRDTRGTAAMEFAVVLPIMFTLLFGIYEVVQVVRANMQLANTATSIADMVAQQSAGVTSGPAGSLGNFCKAARMMMAPFPAEATSGPGTFSVAIASLTHYTAGGVTIDWESDGSCKASATRLGASATSLATSPTNLLPNAGSPGDSIIVVQASYRYLSAIQYVLPLPLVLKQTAFARPRGDQPITCTAPCS</sequence>
<comment type="caution">
    <text evidence="3">The sequence shown here is derived from an EMBL/GenBank/DDBJ whole genome shotgun (WGS) entry which is preliminary data.</text>
</comment>
<reference evidence="3 4" key="1">
    <citation type="submission" date="2018-10" db="EMBL/GenBank/DDBJ databases">
        <title>Paraburkholderia sp. 7MK8-2, isolated from soil.</title>
        <authorList>
            <person name="Gao Z.-H."/>
            <person name="Qiu L.-H."/>
        </authorList>
    </citation>
    <scope>NUCLEOTIDE SEQUENCE [LARGE SCALE GENOMIC DNA]</scope>
    <source>
        <strain evidence="3 4">7MK8-2</strain>
    </source>
</reference>
<evidence type="ECO:0000259" key="2">
    <source>
        <dbReference type="Pfam" id="PF07811"/>
    </source>
</evidence>
<feature type="transmembrane region" description="Helical" evidence="1">
    <location>
        <begin position="21"/>
        <end position="41"/>
    </location>
</feature>
<organism evidence="3 4">
    <name type="scientific">Trinickia fusca</name>
    <dbReference type="NCBI Taxonomy" id="2419777"/>
    <lineage>
        <taxon>Bacteria</taxon>
        <taxon>Pseudomonadati</taxon>
        <taxon>Pseudomonadota</taxon>
        <taxon>Betaproteobacteria</taxon>
        <taxon>Burkholderiales</taxon>
        <taxon>Burkholderiaceae</taxon>
        <taxon>Trinickia</taxon>
    </lineage>
</organism>
<accession>A0A494XR62</accession>
<dbReference type="InterPro" id="IPR012495">
    <property type="entry name" value="TadE-like_dom"/>
</dbReference>
<dbReference type="Pfam" id="PF07811">
    <property type="entry name" value="TadE"/>
    <property type="match status" value="1"/>
</dbReference>
<dbReference type="AlphaFoldDB" id="A0A494XR62"/>
<keyword evidence="1" id="KW-0472">Membrane</keyword>
<keyword evidence="1" id="KW-1133">Transmembrane helix</keyword>